<feature type="transmembrane region" description="Helical" evidence="4">
    <location>
        <begin position="344"/>
        <end position="365"/>
    </location>
</feature>
<organism evidence="5 6">
    <name type="scientific">Lineolata rhizophorae</name>
    <dbReference type="NCBI Taxonomy" id="578093"/>
    <lineage>
        <taxon>Eukaryota</taxon>
        <taxon>Fungi</taxon>
        <taxon>Dikarya</taxon>
        <taxon>Ascomycota</taxon>
        <taxon>Pezizomycotina</taxon>
        <taxon>Dothideomycetes</taxon>
        <taxon>Dothideomycetes incertae sedis</taxon>
        <taxon>Lineolatales</taxon>
        <taxon>Lineolataceae</taxon>
        <taxon>Lineolata</taxon>
    </lineage>
</organism>
<protein>
    <submittedName>
        <fullName evidence="5">Major facilitator superfamily domain-containing protein</fullName>
    </submittedName>
</protein>
<feature type="compositionally biased region" description="Polar residues" evidence="3">
    <location>
        <begin position="1"/>
        <end position="20"/>
    </location>
</feature>
<dbReference type="InterPro" id="IPR036259">
    <property type="entry name" value="MFS_trans_sf"/>
</dbReference>
<feature type="transmembrane region" description="Helical" evidence="4">
    <location>
        <begin position="178"/>
        <end position="198"/>
    </location>
</feature>
<evidence type="ECO:0000313" key="6">
    <source>
        <dbReference type="Proteomes" id="UP000799766"/>
    </source>
</evidence>
<evidence type="ECO:0000256" key="4">
    <source>
        <dbReference type="SAM" id="Phobius"/>
    </source>
</evidence>
<dbReference type="InterPro" id="IPR050327">
    <property type="entry name" value="Proton-linked_MCT"/>
</dbReference>
<keyword evidence="4" id="KW-0812">Transmembrane</keyword>
<comment type="similarity">
    <text evidence="2">Belongs to the major facilitator superfamily. Monocarboxylate porter (TC 2.A.1.13) family.</text>
</comment>
<proteinExistence type="inferred from homology"/>
<keyword evidence="4" id="KW-0472">Membrane</keyword>
<comment type="subcellular location">
    <subcellularLocation>
        <location evidence="1">Membrane</location>
        <topology evidence="1">Multi-pass membrane protein</topology>
    </subcellularLocation>
</comment>
<dbReference type="GO" id="GO:0016020">
    <property type="term" value="C:membrane"/>
    <property type="evidence" value="ECO:0007669"/>
    <property type="project" value="UniProtKB-SubCell"/>
</dbReference>
<dbReference type="SUPFAM" id="SSF103473">
    <property type="entry name" value="MFS general substrate transporter"/>
    <property type="match status" value="1"/>
</dbReference>
<gene>
    <name evidence="5" type="ORF">BDY21DRAFT_282233</name>
</gene>
<feature type="transmembrane region" description="Helical" evidence="4">
    <location>
        <begin position="110"/>
        <end position="131"/>
    </location>
</feature>
<feature type="transmembrane region" description="Helical" evidence="4">
    <location>
        <begin position="262"/>
        <end position="281"/>
    </location>
</feature>
<keyword evidence="6" id="KW-1185">Reference proteome</keyword>
<evidence type="ECO:0000256" key="2">
    <source>
        <dbReference type="ARBA" id="ARBA00006727"/>
    </source>
</evidence>
<accession>A0A6A6P7D9</accession>
<dbReference type="Gene3D" id="1.20.1250.20">
    <property type="entry name" value="MFS general substrate transporter like domains"/>
    <property type="match status" value="2"/>
</dbReference>
<dbReference type="PANTHER" id="PTHR11360">
    <property type="entry name" value="MONOCARBOXYLATE TRANSPORTER"/>
    <property type="match status" value="1"/>
</dbReference>
<dbReference type="OrthoDB" id="6509908at2759"/>
<feature type="transmembrane region" description="Helical" evidence="4">
    <location>
        <begin position="371"/>
        <end position="392"/>
    </location>
</feature>
<keyword evidence="4" id="KW-1133">Transmembrane helix</keyword>
<feature type="transmembrane region" description="Helical" evidence="4">
    <location>
        <begin position="42"/>
        <end position="62"/>
    </location>
</feature>
<evidence type="ECO:0000256" key="1">
    <source>
        <dbReference type="ARBA" id="ARBA00004141"/>
    </source>
</evidence>
<dbReference type="PANTHER" id="PTHR11360:SF234">
    <property type="entry name" value="MFS-TYPE TRANSPORTER DBAD-RELATED"/>
    <property type="match status" value="1"/>
</dbReference>
<feature type="transmembrane region" description="Helical" evidence="4">
    <location>
        <begin position="447"/>
        <end position="467"/>
    </location>
</feature>
<feature type="transmembrane region" description="Helical" evidence="4">
    <location>
        <begin position="143"/>
        <end position="166"/>
    </location>
</feature>
<feature type="region of interest" description="Disordered" evidence="3">
    <location>
        <begin position="1"/>
        <end position="37"/>
    </location>
</feature>
<sequence length="545" mass="58409">MEAVDSTTLAVDDTTNTAPTSGEKAATTNQDHHDEPEWPHEWRAWGCLIGCFFLMFNSWGLVNAFGTFMSFYKQHFLSGQSDLRLNLIGALECFEVLALSAVMGRLLDAGYARLLIGVGGALVTLGMFLLGVVQESWSGGERFAGVVGFQGLLLGLGMACLFVASSQVVATWFHHKKAFAIGVVASGASVAGFIYPMMTKFLLGQIGFNKAVYCVAAVVGFTALCAWLLAVPSPAHITRKPEKWFDRKLTVWVDLHAFQNKAYAFMVAAIAFMFFGFYAVFFNLEEWAAVHGFGKKDSVPGTVSHVEMQGEVKDDAIRTFWLLAIMNISSSIGRVGSAFASEKFGAVLVHSVCTAIASVLVLALWMTVSSVGMTVAFVILFGIFSGVVIGLPPASVANILGKCRKQQSKLGQWVGMMYTIAAIPALLGPLIAGQLVTSFNSYRTVQIWSGICLGASAACMFASWVCLRRQTATSEGRDPEKGNISGGSTLMDPSRDVSKATLTPGMCTPMSPPESVASPRVPPTVVVSGDDDIEEVRMGDRRGGA</sequence>
<dbReference type="Pfam" id="PF07690">
    <property type="entry name" value="MFS_1"/>
    <property type="match status" value="1"/>
</dbReference>
<dbReference type="GO" id="GO:0022857">
    <property type="term" value="F:transmembrane transporter activity"/>
    <property type="evidence" value="ECO:0007669"/>
    <property type="project" value="InterPro"/>
</dbReference>
<name>A0A6A6P7D9_9PEZI</name>
<feature type="transmembrane region" description="Helical" evidence="4">
    <location>
        <begin position="210"/>
        <end position="230"/>
    </location>
</feature>
<feature type="compositionally biased region" description="Basic and acidic residues" evidence="3">
    <location>
        <begin position="535"/>
        <end position="545"/>
    </location>
</feature>
<dbReference type="Proteomes" id="UP000799766">
    <property type="component" value="Unassembled WGS sequence"/>
</dbReference>
<dbReference type="InterPro" id="IPR011701">
    <property type="entry name" value="MFS"/>
</dbReference>
<feature type="region of interest" description="Disordered" evidence="3">
    <location>
        <begin position="475"/>
        <end position="545"/>
    </location>
</feature>
<evidence type="ECO:0000313" key="5">
    <source>
        <dbReference type="EMBL" id="KAF2459343.1"/>
    </source>
</evidence>
<reference evidence="5" key="1">
    <citation type="journal article" date="2020" name="Stud. Mycol.">
        <title>101 Dothideomycetes genomes: a test case for predicting lifestyles and emergence of pathogens.</title>
        <authorList>
            <person name="Haridas S."/>
            <person name="Albert R."/>
            <person name="Binder M."/>
            <person name="Bloem J."/>
            <person name="Labutti K."/>
            <person name="Salamov A."/>
            <person name="Andreopoulos B."/>
            <person name="Baker S."/>
            <person name="Barry K."/>
            <person name="Bills G."/>
            <person name="Bluhm B."/>
            <person name="Cannon C."/>
            <person name="Castanera R."/>
            <person name="Culley D."/>
            <person name="Daum C."/>
            <person name="Ezra D."/>
            <person name="Gonzalez J."/>
            <person name="Henrissat B."/>
            <person name="Kuo A."/>
            <person name="Liang C."/>
            <person name="Lipzen A."/>
            <person name="Lutzoni F."/>
            <person name="Magnuson J."/>
            <person name="Mondo S."/>
            <person name="Nolan M."/>
            <person name="Ohm R."/>
            <person name="Pangilinan J."/>
            <person name="Park H.-J."/>
            <person name="Ramirez L."/>
            <person name="Alfaro M."/>
            <person name="Sun H."/>
            <person name="Tritt A."/>
            <person name="Yoshinaga Y."/>
            <person name="Zwiers L.-H."/>
            <person name="Turgeon B."/>
            <person name="Goodwin S."/>
            <person name="Spatafora J."/>
            <person name="Crous P."/>
            <person name="Grigoriev I."/>
        </authorList>
    </citation>
    <scope>NUCLEOTIDE SEQUENCE</scope>
    <source>
        <strain evidence="5">ATCC 16933</strain>
    </source>
</reference>
<dbReference type="AlphaFoldDB" id="A0A6A6P7D9"/>
<feature type="transmembrane region" description="Helical" evidence="4">
    <location>
        <begin position="413"/>
        <end position="435"/>
    </location>
</feature>
<evidence type="ECO:0000256" key="3">
    <source>
        <dbReference type="SAM" id="MobiDB-lite"/>
    </source>
</evidence>
<dbReference type="EMBL" id="MU001675">
    <property type="protein sequence ID" value="KAF2459343.1"/>
    <property type="molecule type" value="Genomic_DNA"/>
</dbReference>
<feature type="transmembrane region" description="Helical" evidence="4">
    <location>
        <begin position="83"/>
        <end position="104"/>
    </location>
</feature>